<gene>
    <name evidence="8" type="ORF">MM415B00465_0019</name>
</gene>
<feature type="domain" description="Radical SAM core" evidence="7">
    <location>
        <begin position="180"/>
        <end position="418"/>
    </location>
</feature>
<dbReference type="CDD" id="cd01335">
    <property type="entry name" value="Radical_SAM"/>
    <property type="match status" value="1"/>
</dbReference>
<sequence>MNIAFINPTLGGDYSAMDIAITVLATQVNELSRHNATIVDLTFHRRNWRRYLWRELRRAKTNVIGFSLNNLYMQYTREIAQEIKKHTDIPIIVGGHYACCEPLALFNEPWVDAVATGDAEESLIGYLDMLQRPRESEVDGIWYRCKGRSYYGSQGQFRHNLDDLPVPDWNLWKDLSKYFYFLGGMLYVIGSRGCPYQCSFCLAPEIAKKVPGSYFRTRDPVAYAQEIGELWHRHRWQGMKFVQMFDPVFTIYPDWVERFCDEYKRLGLHKELPFSVFSRCDHIDEQRVEALAAANCAILRVGVESGDDHMRNDIYGKSLGSGEVRQAVELCHRYGIRLTAFYILGGPGETHQSIQRTIDLARELDAARSAFFVFKPFTRKALQQVLDEGGEVLDEKWAEADNITFGVAVKPSPKLGPKQVAWYQRWAYFTTFGKRWLSSMRRLKWRYFWRLGKYLLRGWANGLSTSYLMTYGHIYEGDYVWQ</sequence>
<dbReference type="GO" id="GO:0031419">
    <property type="term" value="F:cobalamin binding"/>
    <property type="evidence" value="ECO:0007669"/>
    <property type="project" value="InterPro"/>
</dbReference>
<dbReference type="SMART" id="SM00729">
    <property type="entry name" value="Elp3"/>
    <property type="match status" value="1"/>
</dbReference>
<evidence type="ECO:0000256" key="1">
    <source>
        <dbReference type="ARBA" id="ARBA00001966"/>
    </source>
</evidence>
<dbReference type="GO" id="GO:0046872">
    <property type="term" value="F:metal ion binding"/>
    <property type="evidence" value="ECO:0007669"/>
    <property type="project" value="UniProtKB-KW"/>
</dbReference>
<organism evidence="8">
    <name type="scientific">viral metagenome</name>
    <dbReference type="NCBI Taxonomy" id="1070528"/>
    <lineage>
        <taxon>unclassified sequences</taxon>
        <taxon>metagenomes</taxon>
        <taxon>organismal metagenomes</taxon>
    </lineage>
</organism>
<accession>A0A6M3J6C9</accession>
<dbReference type="InterPro" id="IPR051198">
    <property type="entry name" value="BchE-like"/>
</dbReference>
<dbReference type="Pfam" id="PF04055">
    <property type="entry name" value="Radical_SAM"/>
    <property type="match status" value="1"/>
</dbReference>
<evidence type="ECO:0000256" key="4">
    <source>
        <dbReference type="ARBA" id="ARBA00023004"/>
    </source>
</evidence>
<dbReference type="SFLD" id="SFLDS00029">
    <property type="entry name" value="Radical_SAM"/>
    <property type="match status" value="1"/>
</dbReference>
<dbReference type="SFLD" id="SFLDG01123">
    <property type="entry name" value="methyltransferase_(Class_B)"/>
    <property type="match status" value="1"/>
</dbReference>
<feature type="domain" description="B12-binding" evidence="6">
    <location>
        <begin position="2"/>
        <end position="137"/>
    </location>
</feature>
<dbReference type="InterPro" id="IPR006638">
    <property type="entry name" value="Elp3/MiaA/NifB-like_rSAM"/>
</dbReference>
<dbReference type="InterPro" id="IPR034466">
    <property type="entry name" value="Methyltransferase_Class_B"/>
</dbReference>
<dbReference type="InterPro" id="IPR006158">
    <property type="entry name" value="Cobalamin-bd"/>
</dbReference>
<dbReference type="AlphaFoldDB" id="A0A6M3J6C9"/>
<protein>
    <submittedName>
        <fullName evidence="8">Putative radical SAM superfamily protein</fullName>
    </submittedName>
</protein>
<dbReference type="Pfam" id="PF02310">
    <property type="entry name" value="B12-binding"/>
    <property type="match status" value="1"/>
</dbReference>
<dbReference type="InterPro" id="IPR058240">
    <property type="entry name" value="rSAM_sf"/>
</dbReference>
<keyword evidence="4" id="KW-0408">Iron</keyword>
<dbReference type="PANTHER" id="PTHR43409">
    <property type="entry name" value="ANAEROBIC MAGNESIUM-PROTOPORPHYRIN IX MONOMETHYL ESTER CYCLASE-RELATED"/>
    <property type="match status" value="1"/>
</dbReference>
<comment type="cofactor">
    <cofactor evidence="1">
        <name>[4Fe-4S] cluster</name>
        <dbReference type="ChEBI" id="CHEBI:49883"/>
    </cofactor>
</comment>
<evidence type="ECO:0000259" key="7">
    <source>
        <dbReference type="PROSITE" id="PS51918"/>
    </source>
</evidence>
<proteinExistence type="predicted"/>
<evidence type="ECO:0000256" key="5">
    <source>
        <dbReference type="ARBA" id="ARBA00023014"/>
    </source>
</evidence>
<dbReference type="InterPro" id="IPR023404">
    <property type="entry name" value="rSAM_horseshoe"/>
</dbReference>
<dbReference type="PROSITE" id="PS51332">
    <property type="entry name" value="B12_BINDING"/>
    <property type="match status" value="1"/>
</dbReference>
<keyword evidence="5" id="KW-0411">Iron-sulfur</keyword>
<dbReference type="Gene3D" id="3.40.50.280">
    <property type="entry name" value="Cobalamin-binding domain"/>
    <property type="match status" value="1"/>
</dbReference>
<evidence type="ECO:0000313" key="8">
    <source>
        <dbReference type="EMBL" id="QJA64785.1"/>
    </source>
</evidence>
<evidence type="ECO:0000256" key="2">
    <source>
        <dbReference type="ARBA" id="ARBA00022691"/>
    </source>
</evidence>
<dbReference type="PROSITE" id="PS51918">
    <property type="entry name" value="RADICAL_SAM"/>
    <property type="match status" value="1"/>
</dbReference>
<dbReference type="EMBL" id="MT141526">
    <property type="protein sequence ID" value="QJA64785.1"/>
    <property type="molecule type" value="Genomic_DNA"/>
</dbReference>
<reference evidence="8" key="1">
    <citation type="submission" date="2020-03" db="EMBL/GenBank/DDBJ databases">
        <title>The deep terrestrial virosphere.</title>
        <authorList>
            <person name="Holmfeldt K."/>
            <person name="Nilsson E."/>
            <person name="Simone D."/>
            <person name="Lopez-Fernandez M."/>
            <person name="Wu X."/>
            <person name="de Brujin I."/>
            <person name="Lundin D."/>
            <person name="Andersson A."/>
            <person name="Bertilsson S."/>
            <person name="Dopson M."/>
        </authorList>
    </citation>
    <scope>NUCLEOTIDE SEQUENCE</scope>
    <source>
        <strain evidence="8">MM415B00465</strain>
    </source>
</reference>
<dbReference type="GO" id="GO:0003824">
    <property type="term" value="F:catalytic activity"/>
    <property type="evidence" value="ECO:0007669"/>
    <property type="project" value="InterPro"/>
</dbReference>
<dbReference type="SFLD" id="SFLDG01082">
    <property type="entry name" value="B12-binding_domain_containing"/>
    <property type="match status" value="1"/>
</dbReference>
<keyword evidence="3" id="KW-0479">Metal-binding</keyword>
<evidence type="ECO:0000256" key="3">
    <source>
        <dbReference type="ARBA" id="ARBA00022723"/>
    </source>
</evidence>
<name>A0A6M3J6C9_9ZZZZ</name>
<evidence type="ECO:0000259" key="6">
    <source>
        <dbReference type="PROSITE" id="PS51332"/>
    </source>
</evidence>
<dbReference type="SUPFAM" id="SSF102114">
    <property type="entry name" value="Radical SAM enzymes"/>
    <property type="match status" value="1"/>
</dbReference>
<dbReference type="Gene3D" id="3.80.30.20">
    <property type="entry name" value="tm_1862 like domain"/>
    <property type="match status" value="1"/>
</dbReference>
<dbReference type="InterPro" id="IPR007197">
    <property type="entry name" value="rSAM"/>
</dbReference>
<dbReference type="GO" id="GO:0051539">
    <property type="term" value="F:4 iron, 4 sulfur cluster binding"/>
    <property type="evidence" value="ECO:0007669"/>
    <property type="project" value="UniProtKB-KW"/>
</dbReference>
<keyword evidence="2" id="KW-0949">S-adenosyl-L-methionine</keyword>